<dbReference type="InterPro" id="IPR050214">
    <property type="entry name" value="Cys_Synth/Cystath_Beta-Synth"/>
</dbReference>
<name>A0ABP7EFX6_9ACTN</name>
<comment type="similarity">
    <text evidence="3">Belongs to the cysteine synthase/cystathionine beta-synthase family. Cds1 subfamily.</text>
</comment>
<dbReference type="Pfam" id="PF00291">
    <property type="entry name" value="PALP"/>
    <property type="match status" value="1"/>
</dbReference>
<evidence type="ECO:0000256" key="2">
    <source>
        <dbReference type="ARBA" id="ARBA00022898"/>
    </source>
</evidence>
<dbReference type="Gene3D" id="3.40.50.1100">
    <property type="match status" value="2"/>
</dbReference>
<dbReference type="EMBL" id="BAABEP010000005">
    <property type="protein sequence ID" value="GAA3717431.1"/>
    <property type="molecule type" value="Genomic_DNA"/>
</dbReference>
<keyword evidence="3" id="KW-0963">Cytoplasm</keyword>
<organism evidence="6 7">
    <name type="scientific">Streptomyces tremellae</name>
    <dbReference type="NCBI Taxonomy" id="1124239"/>
    <lineage>
        <taxon>Bacteria</taxon>
        <taxon>Bacillati</taxon>
        <taxon>Actinomycetota</taxon>
        <taxon>Actinomycetes</taxon>
        <taxon>Kitasatosporales</taxon>
        <taxon>Streptomycetaceae</taxon>
        <taxon>Streptomyces</taxon>
    </lineage>
</organism>
<dbReference type="Proteomes" id="UP001499884">
    <property type="component" value="Unassembled WGS sequence"/>
</dbReference>
<dbReference type="HAMAP" id="MF_00868">
    <property type="entry name" value="Cds1"/>
    <property type="match status" value="1"/>
</dbReference>
<feature type="modified residue" description="N6-(pyridoxal phosphate)lysine" evidence="3">
    <location>
        <position position="105"/>
    </location>
</feature>
<comment type="catalytic activity">
    <reaction evidence="3">
        <text>L-cysteine + H2O = hydrogen sulfide + pyruvate + NH4(+) + H(+)</text>
        <dbReference type="Rhea" id="RHEA:24931"/>
        <dbReference type="ChEBI" id="CHEBI:15361"/>
        <dbReference type="ChEBI" id="CHEBI:15377"/>
        <dbReference type="ChEBI" id="CHEBI:15378"/>
        <dbReference type="ChEBI" id="CHEBI:28938"/>
        <dbReference type="ChEBI" id="CHEBI:29919"/>
        <dbReference type="ChEBI" id="CHEBI:35235"/>
        <dbReference type="EC" id="4.4.1.1"/>
    </reaction>
</comment>
<feature type="domain" description="Tryptophan synthase beta chain-like PALP" evidence="5">
    <location>
        <begin position="76"/>
        <end position="367"/>
    </location>
</feature>
<feature type="compositionally biased region" description="Pro residues" evidence="4">
    <location>
        <begin position="7"/>
        <end position="25"/>
    </location>
</feature>
<accession>A0ABP7EFX6</accession>
<sequence length="411" mass="44782">MAEHRTPPAPHPGDAPAGDPAPPHPAEAAPVTGAPGSSTMGAADTLDVDRSDAAYRTWLKEAVRRVKADANRSADTHLLRFPLPSEWGIDLYLKDESTHPTGSLKHRLARSLFLYGLCNGWIRPGRPVIEASSGSTAVSEAYFAKLIGVPFIAVMPRTTSAEKCRLIEFHGAGCHFVDDPRTMYEEAARLAAARGGHYMDQFTYAERATDWRGNNNIAESIYEQLRLERHPEPAWIVATAGTGGTSATIARYAHYMQYDTRVCVPDPENSCFFDGWTRGDPGAAGERGSRIEGIGRPRMEPSFITGAVDRMMKVPDAASVAAVRVLERVVGRRAGGSTGTGLWSALRIVAEMIARGEQGSVVTLICDAGDRYLDKYYSDSWLAEQGLDIAPYTATLDHFLRHGSWPREPDA</sequence>
<evidence type="ECO:0000313" key="6">
    <source>
        <dbReference type="EMBL" id="GAA3717431.1"/>
    </source>
</evidence>
<keyword evidence="3" id="KW-0456">Lyase</keyword>
<keyword evidence="2 3" id="KW-0663">Pyridoxal phosphate</keyword>
<keyword evidence="7" id="KW-1185">Reference proteome</keyword>
<dbReference type="EC" id="4.4.1.1" evidence="3"/>
<dbReference type="InterPro" id="IPR036052">
    <property type="entry name" value="TrpB-like_PALP_sf"/>
</dbReference>
<dbReference type="InterPro" id="IPR001926">
    <property type="entry name" value="TrpB-like_PALP"/>
</dbReference>
<evidence type="ECO:0000256" key="4">
    <source>
        <dbReference type="SAM" id="MobiDB-lite"/>
    </source>
</evidence>
<evidence type="ECO:0000259" key="5">
    <source>
        <dbReference type="Pfam" id="PF00291"/>
    </source>
</evidence>
<dbReference type="InterPro" id="IPR047586">
    <property type="entry name" value="Cds1"/>
</dbReference>
<gene>
    <name evidence="3" type="primary">cds1</name>
    <name evidence="6" type="ORF">GCM10023082_13750</name>
</gene>
<proteinExistence type="inferred from homology"/>
<evidence type="ECO:0000313" key="7">
    <source>
        <dbReference type="Proteomes" id="UP001499884"/>
    </source>
</evidence>
<comment type="caution">
    <text evidence="6">The sequence shown here is derived from an EMBL/GenBank/DDBJ whole genome shotgun (WGS) entry which is preliminary data.</text>
</comment>
<feature type="region of interest" description="Disordered" evidence="4">
    <location>
        <begin position="1"/>
        <end position="44"/>
    </location>
</feature>
<evidence type="ECO:0000256" key="3">
    <source>
        <dbReference type="HAMAP-Rule" id="MF_00868"/>
    </source>
</evidence>
<evidence type="ECO:0000256" key="1">
    <source>
        <dbReference type="ARBA" id="ARBA00001933"/>
    </source>
</evidence>
<dbReference type="SUPFAM" id="SSF53686">
    <property type="entry name" value="Tryptophan synthase beta subunit-like PLP-dependent enzymes"/>
    <property type="match status" value="1"/>
</dbReference>
<dbReference type="PANTHER" id="PTHR10314">
    <property type="entry name" value="CYSTATHIONINE BETA-SYNTHASE"/>
    <property type="match status" value="1"/>
</dbReference>
<reference evidence="7" key="1">
    <citation type="journal article" date="2019" name="Int. J. Syst. Evol. Microbiol.">
        <title>The Global Catalogue of Microorganisms (GCM) 10K type strain sequencing project: providing services to taxonomists for standard genome sequencing and annotation.</title>
        <authorList>
            <consortium name="The Broad Institute Genomics Platform"/>
            <consortium name="The Broad Institute Genome Sequencing Center for Infectious Disease"/>
            <person name="Wu L."/>
            <person name="Ma J."/>
        </authorList>
    </citation>
    <scope>NUCLEOTIDE SEQUENCE [LARGE SCALE GENOMIC DNA]</scope>
    <source>
        <strain evidence="7">JCM 30846</strain>
    </source>
</reference>
<protein>
    <recommendedName>
        <fullName evidence="3">L-cysteine desulfhydrase Cds1</fullName>
        <ecNumber evidence="3">4.4.1.1</ecNumber>
    </recommendedName>
</protein>
<comment type="function">
    <text evidence="3">A cysteine desulfhydrase that generates hydrogen sulfide, H(2)S. The H(2)S produced by this enzyme modulates the balance between respiration and glycolysis, and contributes to redox homeostasis. Probably eliminates toxic levels of Cys (which can induce oxidative stress).</text>
</comment>
<comment type="cofactor">
    <cofactor evidence="1 3">
        <name>pyridoxal 5'-phosphate</name>
        <dbReference type="ChEBI" id="CHEBI:597326"/>
    </cofactor>
</comment>